<dbReference type="AlphaFoldDB" id="M1GMB4"/>
<reference evidence="4" key="1">
    <citation type="journal article" date="2013" name="Appl. Environ. Microbiol.">
        <title>RubisCO Gene Clusters Found in a Metagenome Microarray from Acid Mine Drainage.</title>
        <authorList>
            <person name="Guo X."/>
            <person name="Yin H."/>
            <person name="Cong J."/>
            <person name="Dai Z."/>
            <person name="Liang Y."/>
            <person name="Liu X."/>
        </authorList>
    </citation>
    <scope>NUCLEOTIDE SEQUENCE</scope>
</reference>
<organism evidence="4">
    <name type="scientific">uncultured prokaryote</name>
    <dbReference type="NCBI Taxonomy" id="198431"/>
    <lineage>
        <taxon>unclassified sequences</taxon>
        <taxon>environmental samples</taxon>
    </lineage>
</organism>
<comment type="subcellular location">
    <subcellularLocation>
        <location evidence="1">Membrane</location>
    </subcellularLocation>
</comment>
<dbReference type="Gene3D" id="2.40.160.50">
    <property type="entry name" value="membrane protein fhac: a member of the omp85/tpsb transporter family"/>
    <property type="match status" value="1"/>
</dbReference>
<accession>M1GMB4</accession>
<protein>
    <submittedName>
        <fullName evidence="4">Putative surface antigen D15</fullName>
    </submittedName>
</protein>
<evidence type="ECO:0000313" key="4">
    <source>
        <dbReference type="EMBL" id="AGE14063.1"/>
    </source>
</evidence>
<dbReference type="Pfam" id="PF01103">
    <property type="entry name" value="Omp85"/>
    <property type="match status" value="1"/>
</dbReference>
<name>M1GMB4_9ZZZZ</name>
<evidence type="ECO:0000256" key="2">
    <source>
        <dbReference type="ARBA" id="ARBA00023136"/>
    </source>
</evidence>
<sequence>MPQIEEADYTARHAACTVRPLPLLLLLFALAGALPWAGAAASAASDPVAPTAPSTSQSSSTGNFVDSALSSLRTLPFIPVPEVSTAPYSGVDVGLIPVVLKETANGEIDQILAPDIYHSSYFGWGATFRLFRYPSADEQWSVIAGTEQRVQRTFDAEWDHGLLRNTPWSWTLHAMYDRSGTGIFYGLGNSSTLKGQSNYIDSQGRLEATAERNLSHRMQIAYLARFSTVTIEQGALPGLPYTATLYPNLNGLGYTREFHQRLTVTYDSRDSVEMPHQGVRLAAFAGASTHVLDSGVAYTAIGFDATKFQPFGKRLTLVAHGALRYMPTYQGAPFWDLSSLGGDRSIIGETQPLRGYGYDRFVGRNSMAASIELRDRVADLHMMDSNIQFELAPFLDTGKVFSAMAGDPFAHLHAAGGMGFRLIAPPFIVGYVDIGVGSEGPAVFTGINYPF</sequence>
<dbReference type="EMBL" id="JQ815894">
    <property type="protein sequence ID" value="AGE14063.1"/>
    <property type="molecule type" value="Genomic_DNA"/>
</dbReference>
<dbReference type="GO" id="GO:0019867">
    <property type="term" value="C:outer membrane"/>
    <property type="evidence" value="ECO:0007669"/>
    <property type="project" value="InterPro"/>
</dbReference>
<evidence type="ECO:0000259" key="3">
    <source>
        <dbReference type="Pfam" id="PF01103"/>
    </source>
</evidence>
<feature type="domain" description="Bacterial surface antigen (D15)" evidence="3">
    <location>
        <begin position="152"/>
        <end position="421"/>
    </location>
</feature>
<keyword evidence="2" id="KW-0472">Membrane</keyword>
<proteinExistence type="predicted"/>
<evidence type="ECO:0000256" key="1">
    <source>
        <dbReference type="ARBA" id="ARBA00004370"/>
    </source>
</evidence>
<dbReference type="InterPro" id="IPR000184">
    <property type="entry name" value="Bac_surfAg_D15"/>
</dbReference>